<comment type="caution">
    <text evidence="1">The sequence shown here is derived from an EMBL/GenBank/DDBJ whole genome shotgun (WGS) entry which is preliminary data.</text>
</comment>
<reference evidence="2" key="1">
    <citation type="journal article" date="2016" name="Proc. Natl. Acad. Sci. U.S.A.">
        <title>Comparative genomics of biotechnologically important yeasts.</title>
        <authorList>
            <person name="Riley R."/>
            <person name="Haridas S."/>
            <person name="Wolfe K.H."/>
            <person name="Lopes M.R."/>
            <person name="Hittinger C.T."/>
            <person name="Goeker M."/>
            <person name="Salamov A.A."/>
            <person name="Wisecaver J.H."/>
            <person name="Long T.M."/>
            <person name="Calvey C.H."/>
            <person name="Aerts A.L."/>
            <person name="Barry K.W."/>
            <person name="Choi C."/>
            <person name="Clum A."/>
            <person name="Coughlan A.Y."/>
            <person name="Deshpande S."/>
            <person name="Douglass A.P."/>
            <person name="Hanson S.J."/>
            <person name="Klenk H.-P."/>
            <person name="LaButti K.M."/>
            <person name="Lapidus A."/>
            <person name="Lindquist E.A."/>
            <person name="Lipzen A.M."/>
            <person name="Meier-Kolthoff J.P."/>
            <person name="Ohm R.A."/>
            <person name="Otillar R.P."/>
            <person name="Pangilinan J.L."/>
            <person name="Peng Y."/>
            <person name="Rokas A."/>
            <person name="Rosa C.A."/>
            <person name="Scheuner C."/>
            <person name="Sibirny A.A."/>
            <person name="Slot J.C."/>
            <person name="Stielow J.B."/>
            <person name="Sun H."/>
            <person name="Kurtzman C.P."/>
            <person name="Blackwell M."/>
            <person name="Grigoriev I.V."/>
            <person name="Jeffries T.W."/>
        </authorList>
    </citation>
    <scope>NUCLEOTIDE SEQUENCE [LARGE SCALE GENOMIC DNA]</scope>
    <source>
        <strain evidence="2">NRRL Y-1626</strain>
    </source>
</reference>
<dbReference type="EMBL" id="LXPE01000005">
    <property type="protein sequence ID" value="OBA28116.1"/>
    <property type="molecule type" value="Genomic_DNA"/>
</dbReference>
<protein>
    <submittedName>
        <fullName evidence="1">Uncharacterized protein</fullName>
    </submittedName>
</protein>
<keyword evidence="2" id="KW-1185">Reference proteome</keyword>
<accession>A0A1B7THA7</accession>
<name>A0A1B7THA7_9ASCO</name>
<evidence type="ECO:0000313" key="1">
    <source>
        <dbReference type="EMBL" id="OBA28116.1"/>
    </source>
</evidence>
<dbReference type="OrthoDB" id="4036231at2759"/>
<organism evidence="1 2">
    <name type="scientific">Hanseniaspora valbyensis NRRL Y-1626</name>
    <dbReference type="NCBI Taxonomy" id="766949"/>
    <lineage>
        <taxon>Eukaryota</taxon>
        <taxon>Fungi</taxon>
        <taxon>Dikarya</taxon>
        <taxon>Ascomycota</taxon>
        <taxon>Saccharomycotina</taxon>
        <taxon>Saccharomycetes</taxon>
        <taxon>Saccharomycodales</taxon>
        <taxon>Saccharomycodaceae</taxon>
        <taxon>Hanseniaspora</taxon>
    </lineage>
</organism>
<proteinExistence type="predicted"/>
<sequence length="437" mass="50670">MKHFIGQKIIKDKDFIRAPSLTLTQDELASIPEPPSFDDLKVNSNSFDEEVLENSVSFADNLNISRTGQRNISRSKMTKTLKFQRRLSSIAFETETLTKQKNQQHLRPLKERQFTPTMSNFIEKPLMLKSQQQDIHLYHVQVPQQIISMSKEKQEEDLLYGDSIEEEKEILENMNKQKITESPKSYNEKLYEEIVDMYLPDYVTKMDNCHGNEQNLSVPFPPNKYTLEVKNDLLLTPPTKNYHKYTNSITTASDLSTLPEKLFSSPEVENRSSASSVYSECDISYNDNEVIHNDLALMINEIPELSLCNDRNDVNYNGDDEDEYVINAPSRDDWKMHKMKEVSIAKPTKLAWSSDFESSEDEDFDDDDYDEIEIRSAAQVSFINLKQGKPKTTYFEHLKYDEDINSIYSCYKSSYSSSQSSDEYYEAKESCTKIVQV</sequence>
<dbReference type="Proteomes" id="UP000092321">
    <property type="component" value="Unassembled WGS sequence"/>
</dbReference>
<evidence type="ECO:0000313" key="2">
    <source>
        <dbReference type="Proteomes" id="UP000092321"/>
    </source>
</evidence>
<gene>
    <name evidence="1" type="ORF">HANVADRAFT_51828</name>
</gene>
<dbReference type="AlphaFoldDB" id="A0A1B7THA7"/>